<dbReference type="SUPFAM" id="SSF51261">
    <property type="entry name" value="Duplicated hybrid motif"/>
    <property type="match status" value="1"/>
</dbReference>
<evidence type="ECO:0000256" key="1">
    <source>
        <dbReference type="ARBA" id="ARBA00022729"/>
    </source>
</evidence>
<dbReference type="OrthoDB" id="5489603at2"/>
<evidence type="ECO:0000313" key="4">
    <source>
        <dbReference type="EMBL" id="SDE37968.1"/>
    </source>
</evidence>
<accession>A0A1G7CF47</accession>
<dbReference type="Gene3D" id="2.70.70.10">
    <property type="entry name" value="Glucose Permease (Domain IIA)"/>
    <property type="match status" value="1"/>
</dbReference>
<dbReference type="GO" id="GO:0004222">
    <property type="term" value="F:metalloendopeptidase activity"/>
    <property type="evidence" value="ECO:0007669"/>
    <property type="project" value="TreeGrafter"/>
</dbReference>
<evidence type="ECO:0000256" key="2">
    <source>
        <dbReference type="SAM" id="SignalP"/>
    </source>
</evidence>
<organism evidence="4 5">
    <name type="scientific">Limimaricola pyoseonensis</name>
    <dbReference type="NCBI Taxonomy" id="521013"/>
    <lineage>
        <taxon>Bacteria</taxon>
        <taxon>Pseudomonadati</taxon>
        <taxon>Pseudomonadota</taxon>
        <taxon>Alphaproteobacteria</taxon>
        <taxon>Rhodobacterales</taxon>
        <taxon>Paracoccaceae</taxon>
        <taxon>Limimaricola</taxon>
    </lineage>
</organism>
<dbReference type="InterPro" id="IPR016047">
    <property type="entry name" value="M23ase_b-sheet_dom"/>
</dbReference>
<dbReference type="PANTHER" id="PTHR21666:SF289">
    <property type="entry name" value="L-ALA--D-GLU ENDOPEPTIDASE"/>
    <property type="match status" value="1"/>
</dbReference>
<evidence type="ECO:0000313" key="5">
    <source>
        <dbReference type="Proteomes" id="UP000198922"/>
    </source>
</evidence>
<dbReference type="STRING" id="521013.SAMN04488567_1475"/>
<dbReference type="CDD" id="cd12797">
    <property type="entry name" value="M23_peptidase"/>
    <property type="match status" value="1"/>
</dbReference>
<protein>
    <submittedName>
        <fullName evidence="4">Peptidase family M23</fullName>
    </submittedName>
</protein>
<dbReference type="InterPro" id="IPR011055">
    <property type="entry name" value="Dup_hybrid_motif"/>
</dbReference>
<dbReference type="Pfam" id="PF01551">
    <property type="entry name" value="Peptidase_M23"/>
    <property type="match status" value="1"/>
</dbReference>
<evidence type="ECO:0000259" key="3">
    <source>
        <dbReference type="Pfam" id="PF01551"/>
    </source>
</evidence>
<keyword evidence="5" id="KW-1185">Reference proteome</keyword>
<dbReference type="AlphaFoldDB" id="A0A1G7CF47"/>
<dbReference type="EMBL" id="FNAT01000002">
    <property type="protein sequence ID" value="SDE37968.1"/>
    <property type="molecule type" value="Genomic_DNA"/>
</dbReference>
<proteinExistence type="predicted"/>
<feature type="signal peptide" evidence="2">
    <location>
        <begin position="1"/>
        <end position="21"/>
    </location>
</feature>
<gene>
    <name evidence="4" type="ORF">SAMN04488567_1475</name>
</gene>
<sequence length="325" mass="34329">MTRAIRLLALLTACAAAPAAAQERFRLALPIDCAPGQDCFVQNYFDADPGPGMRDHACGPLSYDGHRGTDFRVSTIAALERGITVRAAAPGVVAARRDGMPDILQGWAGAPEIEGRDCGNGVVLRHEGGWETQYCHLAEGSVAVRRGERVETGAALGLVGLSGNTEFPHLHLSVRRDGVEIDPFDPEGSGGCEAARADTLWVEPPAYRAGALMEAGFAPALPDWPAIQSGTAAAEVAADAPMVLWAYLFGARKGDVVRLTVTGPGGRVFLRDMPLMRTLAQSFRAAGLEPPEGGWPAGDYAGEVTLWRDGAALHALEVPLRMAAR</sequence>
<dbReference type="InterPro" id="IPR050570">
    <property type="entry name" value="Cell_wall_metabolism_enzyme"/>
</dbReference>
<dbReference type="PANTHER" id="PTHR21666">
    <property type="entry name" value="PEPTIDASE-RELATED"/>
    <property type="match status" value="1"/>
</dbReference>
<reference evidence="5" key="1">
    <citation type="submission" date="2016-10" db="EMBL/GenBank/DDBJ databases">
        <authorList>
            <person name="Varghese N."/>
            <person name="Submissions S."/>
        </authorList>
    </citation>
    <scope>NUCLEOTIDE SEQUENCE [LARGE SCALE GENOMIC DNA]</scope>
    <source>
        <strain evidence="5">DSM 21424</strain>
    </source>
</reference>
<dbReference type="Proteomes" id="UP000198922">
    <property type="component" value="Unassembled WGS sequence"/>
</dbReference>
<dbReference type="RefSeq" id="WP_090110623.1">
    <property type="nucleotide sequence ID" value="NZ_FNAT01000002.1"/>
</dbReference>
<name>A0A1G7CF47_9RHOB</name>
<keyword evidence="1 2" id="KW-0732">Signal</keyword>
<feature type="domain" description="M23ase beta-sheet core" evidence="3">
    <location>
        <begin position="66"/>
        <end position="183"/>
    </location>
</feature>
<feature type="chain" id="PRO_5011689471" evidence="2">
    <location>
        <begin position="22"/>
        <end position="325"/>
    </location>
</feature>